<dbReference type="EMBL" id="JAGFBS010000047">
    <property type="protein sequence ID" value="KAG6370623.1"/>
    <property type="molecule type" value="Genomic_DNA"/>
</dbReference>
<keyword evidence="2" id="KW-1185">Reference proteome</keyword>
<dbReference type="OrthoDB" id="2709506at2759"/>
<evidence type="ECO:0000313" key="2">
    <source>
        <dbReference type="Proteomes" id="UP000683000"/>
    </source>
</evidence>
<comment type="caution">
    <text evidence="1">The sequence shown here is derived from an EMBL/GenBank/DDBJ whole genome shotgun (WGS) entry which is preliminary data.</text>
</comment>
<protein>
    <submittedName>
        <fullName evidence="1">Uncharacterized protein</fullName>
    </submittedName>
</protein>
<organism evidence="1 2">
    <name type="scientific">Boletus reticuloceps</name>
    <dbReference type="NCBI Taxonomy" id="495285"/>
    <lineage>
        <taxon>Eukaryota</taxon>
        <taxon>Fungi</taxon>
        <taxon>Dikarya</taxon>
        <taxon>Basidiomycota</taxon>
        <taxon>Agaricomycotina</taxon>
        <taxon>Agaricomycetes</taxon>
        <taxon>Agaricomycetidae</taxon>
        <taxon>Boletales</taxon>
        <taxon>Boletineae</taxon>
        <taxon>Boletaceae</taxon>
        <taxon>Boletoideae</taxon>
        <taxon>Boletus</taxon>
    </lineage>
</organism>
<proteinExistence type="predicted"/>
<reference evidence="1" key="1">
    <citation type="submission" date="2021-03" db="EMBL/GenBank/DDBJ databases">
        <title>Evolutionary innovations through gain and loss of genes in the ectomycorrhizal Boletales.</title>
        <authorList>
            <person name="Wu G."/>
            <person name="Miyauchi S."/>
            <person name="Morin E."/>
            <person name="Yang Z.-L."/>
            <person name="Xu J."/>
            <person name="Martin F.M."/>
        </authorList>
    </citation>
    <scope>NUCLEOTIDE SEQUENCE</scope>
    <source>
        <strain evidence="1">BR01</strain>
    </source>
</reference>
<evidence type="ECO:0000313" key="1">
    <source>
        <dbReference type="EMBL" id="KAG6370623.1"/>
    </source>
</evidence>
<sequence>MPQRAEAPISSVVSIAIMLEWYKITSSTCTSSESPGGDSGLSLSAYLAFGRDTSHHSTQASKPQCNQLIRL</sequence>
<dbReference type="AlphaFoldDB" id="A0A8I3A518"/>
<name>A0A8I3A518_9AGAM</name>
<accession>A0A8I3A518</accession>
<gene>
    <name evidence="1" type="ORF">JVT61DRAFT_11248</name>
</gene>
<dbReference type="Proteomes" id="UP000683000">
    <property type="component" value="Unassembled WGS sequence"/>
</dbReference>